<dbReference type="InterPro" id="IPR039370">
    <property type="entry name" value="BTF3"/>
</dbReference>
<feature type="region of interest" description="Disordered" evidence="1">
    <location>
        <begin position="115"/>
        <end position="153"/>
    </location>
</feature>
<dbReference type="Proteomes" id="UP001363151">
    <property type="component" value="Unassembled WGS sequence"/>
</dbReference>
<dbReference type="CDD" id="cd22055">
    <property type="entry name" value="NAC_BTF3"/>
    <property type="match status" value="1"/>
</dbReference>
<evidence type="ECO:0000313" key="2">
    <source>
        <dbReference type="EMBL" id="KAK7233174.1"/>
    </source>
</evidence>
<dbReference type="EMBL" id="JBBJCI010000363">
    <property type="protein sequence ID" value="KAK7233174.1"/>
    <property type="molecule type" value="Genomic_DNA"/>
</dbReference>
<proteinExistence type="predicted"/>
<name>A0ABR1FLT8_AURAN</name>
<sequence>MDIKEAREKMIARRFGGVAADSRTGGKGTARRKKKTMHKTASSDDKKIGATLKKLGCTAIPDIQEASIGANTFVVSGATDTKRLEQLMPGIMSQLGPENEPAIKKIQEMMGATGMSMGQMADPNRSNLEGSDDSDSDDGDIPELVEDFEAQAN</sequence>
<evidence type="ECO:0000256" key="1">
    <source>
        <dbReference type="SAM" id="MobiDB-lite"/>
    </source>
</evidence>
<reference evidence="2 3" key="1">
    <citation type="submission" date="2024-03" db="EMBL/GenBank/DDBJ databases">
        <title>Aureococcus anophagefferens CCMP1851 and Kratosvirus quantuckense: Draft genome of a second virus-susceptible host strain in the model system.</title>
        <authorList>
            <person name="Chase E."/>
            <person name="Truchon A.R."/>
            <person name="Schepens W."/>
            <person name="Wilhelm S.W."/>
        </authorList>
    </citation>
    <scope>NUCLEOTIDE SEQUENCE [LARGE SCALE GENOMIC DNA]</scope>
    <source>
        <strain evidence="2 3">CCMP1851</strain>
    </source>
</reference>
<protein>
    <submittedName>
        <fullName evidence="2">Nascent polypeptide-associated complex subunit</fullName>
    </submittedName>
</protein>
<gene>
    <name evidence="2" type="primary">BTF3L4</name>
    <name evidence="2" type="ORF">SO694_0003809</name>
</gene>
<evidence type="ECO:0000313" key="3">
    <source>
        <dbReference type="Proteomes" id="UP001363151"/>
    </source>
</evidence>
<feature type="compositionally biased region" description="Basic residues" evidence="1">
    <location>
        <begin position="29"/>
        <end position="38"/>
    </location>
</feature>
<dbReference type="Gene3D" id="2.20.70.30">
    <property type="entry name" value="Nascent polypeptide-associated complex domain"/>
    <property type="match status" value="1"/>
</dbReference>
<accession>A0ABR1FLT8</accession>
<organism evidence="2 3">
    <name type="scientific">Aureococcus anophagefferens</name>
    <name type="common">Harmful bloom alga</name>
    <dbReference type="NCBI Taxonomy" id="44056"/>
    <lineage>
        <taxon>Eukaryota</taxon>
        <taxon>Sar</taxon>
        <taxon>Stramenopiles</taxon>
        <taxon>Ochrophyta</taxon>
        <taxon>Pelagophyceae</taxon>
        <taxon>Pelagomonadales</taxon>
        <taxon>Pelagomonadaceae</taxon>
        <taxon>Aureococcus</taxon>
    </lineage>
</organism>
<feature type="region of interest" description="Disordered" evidence="1">
    <location>
        <begin position="14"/>
        <end position="45"/>
    </location>
</feature>
<feature type="compositionally biased region" description="Acidic residues" evidence="1">
    <location>
        <begin position="130"/>
        <end position="153"/>
    </location>
</feature>
<keyword evidence="3" id="KW-1185">Reference proteome</keyword>
<dbReference type="PANTHER" id="PTHR10351">
    <property type="entry name" value="TRANSCRIPTION FACTOR BTF3 FAMILY MEMBER"/>
    <property type="match status" value="1"/>
</dbReference>
<dbReference type="InterPro" id="IPR038187">
    <property type="entry name" value="NAC_A/B_dom_sf"/>
</dbReference>
<comment type="caution">
    <text evidence="2">The sequence shown here is derived from an EMBL/GenBank/DDBJ whole genome shotgun (WGS) entry which is preliminary data.</text>
</comment>